<keyword evidence="18" id="KW-1133">Transmembrane helix</keyword>
<evidence type="ECO:0000256" key="12">
    <source>
        <dbReference type="ARBA" id="ARBA00023078"/>
    </source>
</evidence>
<evidence type="ECO:0000256" key="10">
    <source>
        <dbReference type="ARBA" id="ARBA00022857"/>
    </source>
</evidence>
<comment type="similarity">
    <text evidence="3 15">Belongs to the ferredoxin--NADP reductase type 1 family.</text>
</comment>
<dbReference type="STRING" id="167548.EU98_0216"/>
<evidence type="ECO:0000313" key="21">
    <source>
        <dbReference type="Proteomes" id="UP000030533"/>
    </source>
</evidence>
<dbReference type="Gene3D" id="2.40.30.10">
    <property type="entry name" value="Translation factors"/>
    <property type="match status" value="1"/>
</dbReference>
<comment type="cofactor">
    <cofactor evidence="1">
        <name>FAD</name>
        <dbReference type="ChEBI" id="CHEBI:57692"/>
    </cofactor>
</comment>
<dbReference type="InterPro" id="IPR001433">
    <property type="entry name" value="OxRdtase_FAD/NAD-bd"/>
</dbReference>
<feature type="compositionally biased region" description="Basic and acidic residues" evidence="17">
    <location>
        <begin position="44"/>
        <end position="54"/>
    </location>
</feature>
<dbReference type="InterPro" id="IPR017927">
    <property type="entry name" value="FAD-bd_FR_type"/>
</dbReference>
<evidence type="ECO:0000256" key="5">
    <source>
        <dbReference type="ARBA" id="ARBA00013903"/>
    </source>
</evidence>
<keyword evidence="10 15" id="KW-0521">NADP</keyword>
<dbReference type="CDD" id="cd06208">
    <property type="entry name" value="CYPOR_like_FNR"/>
    <property type="match status" value="1"/>
</dbReference>
<dbReference type="EC" id="1.18.1.2" evidence="4 15"/>
<feature type="binding site" evidence="16">
    <location>
        <position position="230"/>
    </location>
    <ligand>
        <name>NADP(+)</name>
        <dbReference type="ChEBI" id="CHEBI:58349"/>
    </ligand>
</feature>
<protein>
    <recommendedName>
        <fullName evidence="5 15">Ferredoxin--NADP reductase</fullName>
        <shortName evidence="15">FNR</shortName>
        <ecNumber evidence="4 15">1.18.1.2</ecNumber>
    </recommendedName>
</protein>
<comment type="subcellular location">
    <subcellularLocation>
        <location evidence="2">Cellular thylakoid membrane</location>
        <topology evidence="2">Peripheral membrane protein</topology>
        <orientation evidence="2">Cytoplasmic side</orientation>
    </subcellularLocation>
</comment>
<feature type="compositionally biased region" description="Basic and acidic residues" evidence="17">
    <location>
        <begin position="61"/>
        <end position="74"/>
    </location>
</feature>
<evidence type="ECO:0000256" key="16">
    <source>
        <dbReference type="PIRSR" id="PIRSR000361-1"/>
    </source>
</evidence>
<dbReference type="GO" id="GO:0004324">
    <property type="term" value="F:ferredoxin-NADP+ reductase activity"/>
    <property type="evidence" value="ECO:0007669"/>
    <property type="project" value="UniProtKB-EC"/>
</dbReference>
<dbReference type="Pfam" id="PF00175">
    <property type="entry name" value="NAD_binding_1"/>
    <property type="match status" value="1"/>
</dbReference>
<evidence type="ECO:0000256" key="7">
    <source>
        <dbReference type="ARBA" id="ARBA00022630"/>
    </source>
</evidence>
<organism evidence="20 21">
    <name type="scientific">Prochlorococcus marinus str. MIT 9314</name>
    <dbReference type="NCBI Taxonomy" id="167548"/>
    <lineage>
        <taxon>Bacteria</taxon>
        <taxon>Bacillati</taxon>
        <taxon>Cyanobacteriota</taxon>
        <taxon>Cyanophyceae</taxon>
        <taxon>Synechococcales</taxon>
        <taxon>Prochlorococcaceae</taxon>
        <taxon>Prochlorococcus</taxon>
    </lineage>
</organism>
<dbReference type="EMBL" id="JNAO01000002">
    <property type="protein sequence ID" value="KGG03418.1"/>
    <property type="molecule type" value="Genomic_DNA"/>
</dbReference>
<dbReference type="GO" id="GO:0030089">
    <property type="term" value="C:phycobilisome"/>
    <property type="evidence" value="ECO:0007669"/>
    <property type="project" value="UniProtKB-KW"/>
</dbReference>
<dbReference type="InterPro" id="IPR001709">
    <property type="entry name" value="Flavoprot_Pyr_Nucl_cyt_Rdtase"/>
</dbReference>
<feature type="binding site" evidence="16">
    <location>
        <position position="155"/>
    </location>
    <ligand>
        <name>NADP(+)</name>
        <dbReference type="ChEBI" id="CHEBI:58349"/>
    </ligand>
</feature>
<evidence type="ECO:0000256" key="1">
    <source>
        <dbReference type="ARBA" id="ARBA00001974"/>
    </source>
</evidence>
<dbReference type="FunFam" id="3.40.50.80:FF:000008">
    <property type="entry name" value="Ferredoxin--NADP reductase, chloroplastic"/>
    <property type="match status" value="1"/>
</dbReference>
<evidence type="ECO:0000256" key="9">
    <source>
        <dbReference type="ARBA" id="ARBA00022827"/>
    </source>
</evidence>
<evidence type="ECO:0000256" key="14">
    <source>
        <dbReference type="ARBA" id="ARBA00047776"/>
    </source>
</evidence>
<dbReference type="RefSeq" id="WP_032515058.1">
    <property type="nucleotide sequence ID" value="NZ_JNAO01000002.1"/>
</dbReference>
<evidence type="ECO:0000256" key="4">
    <source>
        <dbReference type="ARBA" id="ARBA00013223"/>
    </source>
</evidence>
<dbReference type="AlphaFoldDB" id="A0A0A2ANH0"/>
<dbReference type="PANTHER" id="PTHR43314">
    <property type="match status" value="1"/>
</dbReference>
<evidence type="ECO:0000256" key="15">
    <source>
        <dbReference type="PIRNR" id="PIRNR000361"/>
    </source>
</evidence>
<dbReference type="SUPFAM" id="SSF63380">
    <property type="entry name" value="Riboflavin synthase domain-like"/>
    <property type="match status" value="1"/>
</dbReference>
<keyword evidence="18" id="KW-0812">Transmembrane</keyword>
<dbReference type="PROSITE" id="PS51384">
    <property type="entry name" value="FAD_FR"/>
    <property type="match status" value="1"/>
</dbReference>
<feature type="binding site" evidence="16">
    <location>
        <begin position="295"/>
        <end position="296"/>
    </location>
    <ligand>
        <name>NADP(+)</name>
        <dbReference type="ChEBI" id="CHEBI:58349"/>
    </ligand>
</feature>
<feature type="binding site" evidence="16">
    <location>
        <begin position="334"/>
        <end position="335"/>
    </location>
    <ligand>
        <name>NADP(+)</name>
        <dbReference type="ChEBI" id="CHEBI:58349"/>
    </ligand>
</feature>
<comment type="caution">
    <text evidence="20">The sequence shown here is derived from an EMBL/GenBank/DDBJ whole genome shotgun (WGS) entry which is preliminary data.</text>
</comment>
<dbReference type="eggNOG" id="COG0369">
    <property type="taxonomic scope" value="Bacteria"/>
</dbReference>
<feature type="binding site" evidence="16">
    <location>
        <position position="373"/>
    </location>
    <ligand>
        <name>NADP(+)</name>
        <dbReference type="ChEBI" id="CHEBI:58349"/>
    </ligand>
</feature>
<comment type="catalytic activity">
    <reaction evidence="14 15">
        <text>2 reduced [2Fe-2S]-[ferredoxin] + NADP(+) + H(+) = 2 oxidized [2Fe-2S]-[ferredoxin] + NADPH</text>
        <dbReference type="Rhea" id="RHEA:20125"/>
        <dbReference type="Rhea" id="RHEA-COMP:10000"/>
        <dbReference type="Rhea" id="RHEA-COMP:10001"/>
        <dbReference type="ChEBI" id="CHEBI:15378"/>
        <dbReference type="ChEBI" id="CHEBI:33737"/>
        <dbReference type="ChEBI" id="CHEBI:33738"/>
        <dbReference type="ChEBI" id="CHEBI:57783"/>
        <dbReference type="ChEBI" id="CHEBI:58349"/>
        <dbReference type="EC" id="1.18.1.2"/>
    </reaction>
</comment>
<dbReference type="Gene3D" id="3.40.50.80">
    <property type="entry name" value="Nucleotide-binding domain of ferredoxin-NADP reductase (FNR) module"/>
    <property type="match status" value="1"/>
</dbReference>
<evidence type="ECO:0000256" key="2">
    <source>
        <dbReference type="ARBA" id="ARBA00004445"/>
    </source>
</evidence>
<evidence type="ECO:0000256" key="17">
    <source>
        <dbReference type="SAM" id="MobiDB-lite"/>
    </source>
</evidence>
<dbReference type="InterPro" id="IPR035442">
    <property type="entry name" value="FNR_plant_Cyanobacteria"/>
</dbReference>
<evidence type="ECO:0000256" key="11">
    <source>
        <dbReference type="ARBA" id="ARBA00023002"/>
    </source>
</evidence>
<dbReference type="PIRSF" id="PIRSF501178">
    <property type="entry name" value="FNR-PetH"/>
    <property type="match status" value="1"/>
</dbReference>
<evidence type="ECO:0000256" key="6">
    <source>
        <dbReference type="ARBA" id="ARBA00022549"/>
    </source>
</evidence>
<dbReference type="SUPFAM" id="SSF52343">
    <property type="entry name" value="Ferredoxin reductase-like, C-terminal NADP-linked domain"/>
    <property type="match status" value="1"/>
</dbReference>
<evidence type="ECO:0000259" key="19">
    <source>
        <dbReference type="PROSITE" id="PS51384"/>
    </source>
</evidence>
<evidence type="ECO:0000256" key="13">
    <source>
        <dbReference type="ARBA" id="ARBA00023136"/>
    </source>
</evidence>
<keyword evidence="9 15" id="KW-0274">FAD</keyword>
<sequence length="375" mass="42288">MYSQAKVIAGGLAHIPVVIAVFYFILTTFNKRALKFVEQAKTKKPESKALEPKKPVVSKAENSKIEAQKTETPKVTKKKHADVPVNIYRPKTPFEGTVIENYSLLKEGAIGRVNHITFDLKDSDPFLNYVEGQSIGIMPAGEDANGKPHKLRLYSIASTRHGDNFNGNTVSLCVRQLQYEKDGETINGVCSTYLCDIKPGDKVKITGPVGKEMLLPDEEDANIVMLATGTGIAPMRAYLRRMFEPTEKEKNKWNFKGKAWLFMGAPKSANLLYEEDLQRYLADNPDNFKYTKAISREQQNTKGGRMYIQDRVLESANELFNMIEDEKTHIYLCGLKGMEPGIDEAMTKAAEEKGLNWSELRPQLKKAGRWHVETY</sequence>
<feature type="transmembrane region" description="Helical" evidence="18">
    <location>
        <begin position="7"/>
        <end position="26"/>
    </location>
</feature>
<dbReference type="PRINTS" id="PR00371">
    <property type="entry name" value="FPNCR"/>
</dbReference>
<evidence type="ECO:0000256" key="8">
    <source>
        <dbReference type="ARBA" id="ARBA00022738"/>
    </source>
</evidence>
<feature type="region of interest" description="Disordered" evidence="17">
    <location>
        <begin position="44"/>
        <end position="78"/>
    </location>
</feature>
<dbReference type="InterPro" id="IPR015701">
    <property type="entry name" value="FNR"/>
</dbReference>
<keyword evidence="7 15" id="KW-0285">Flavoprotein</keyword>
<dbReference type="InterPro" id="IPR008333">
    <property type="entry name" value="Cbr1-like_FAD-bd_dom"/>
</dbReference>
<keyword evidence="8" id="KW-0605">Phycobilisome</keyword>
<dbReference type="GO" id="GO:0031676">
    <property type="term" value="C:plasma membrane-derived thylakoid membrane"/>
    <property type="evidence" value="ECO:0007669"/>
    <property type="project" value="UniProtKB-SubCell"/>
</dbReference>
<proteinExistence type="inferred from homology"/>
<dbReference type="InterPro" id="IPR039261">
    <property type="entry name" value="FNR_nucleotide-bd"/>
</dbReference>
<gene>
    <name evidence="20" type="ORF">EU98_0216</name>
</gene>
<name>A0A0A2ANH0_PROMR</name>
<evidence type="ECO:0000313" key="20">
    <source>
        <dbReference type="EMBL" id="KGG03418.1"/>
    </source>
</evidence>
<feature type="binding site" evidence="16">
    <location>
        <position position="175"/>
    </location>
    <ligand>
        <name>NADP(+)</name>
        <dbReference type="ChEBI" id="CHEBI:58349"/>
    </ligand>
</feature>
<keyword evidence="11 15" id="KW-0560">Oxidoreductase</keyword>
<dbReference type="Pfam" id="PF00970">
    <property type="entry name" value="FAD_binding_6"/>
    <property type="match status" value="1"/>
</dbReference>
<reference evidence="21" key="1">
    <citation type="journal article" date="2014" name="Sci. Data">
        <title>Genomes of diverse isolates of the marine cyanobacterium Prochlorococcus.</title>
        <authorList>
            <person name="Biller S."/>
            <person name="Berube P."/>
            <person name="Thompson J."/>
            <person name="Kelly L."/>
            <person name="Roggensack S."/>
            <person name="Awad L."/>
            <person name="Roache-Johnson K."/>
            <person name="Ding H."/>
            <person name="Giovannoni S.J."/>
            <person name="Moore L.R."/>
            <person name="Chisholm S.W."/>
        </authorList>
    </citation>
    <scope>NUCLEOTIDE SEQUENCE [LARGE SCALE GENOMIC DNA]</scope>
    <source>
        <strain evidence="21">MIT 9314</strain>
    </source>
</reference>
<dbReference type="Proteomes" id="UP000030533">
    <property type="component" value="Unassembled WGS sequence"/>
</dbReference>
<dbReference type="PIRSF" id="PIRSF000361">
    <property type="entry name" value="Frd-NADP+_RD"/>
    <property type="match status" value="1"/>
</dbReference>
<dbReference type="InterPro" id="IPR017938">
    <property type="entry name" value="Riboflavin_synthase-like_b-brl"/>
</dbReference>
<keyword evidence="6" id="KW-0042">Antenna complex</keyword>
<accession>A0A0A2ANH0</accession>
<evidence type="ECO:0000256" key="3">
    <source>
        <dbReference type="ARBA" id="ARBA00008312"/>
    </source>
</evidence>
<evidence type="ECO:0000256" key="18">
    <source>
        <dbReference type="SAM" id="Phobius"/>
    </source>
</evidence>
<keyword evidence="12" id="KW-0793">Thylakoid</keyword>
<keyword evidence="13 18" id="KW-0472">Membrane</keyword>
<feature type="domain" description="FAD-binding FR-type" evidence="19">
    <location>
        <begin position="91"/>
        <end position="215"/>
    </location>
</feature>